<name>A0A378LAE1_9GAMM</name>
<protein>
    <submittedName>
        <fullName evidence="2">Uncharacterized protein</fullName>
    </submittedName>
</protein>
<gene>
    <name evidence="1" type="ORF">Lstg_3283</name>
    <name evidence="2" type="ORF">NCTC11991_02631</name>
</gene>
<evidence type="ECO:0000313" key="3">
    <source>
        <dbReference type="Proteomes" id="UP000054820"/>
    </source>
</evidence>
<proteinExistence type="predicted"/>
<evidence type="ECO:0000313" key="1">
    <source>
        <dbReference type="EMBL" id="KTD70281.1"/>
    </source>
</evidence>
<dbReference type="OrthoDB" id="5648679at2"/>
<organism evidence="2 4">
    <name type="scientific">Legionella steigerwaltii</name>
    <dbReference type="NCBI Taxonomy" id="460"/>
    <lineage>
        <taxon>Bacteria</taxon>
        <taxon>Pseudomonadati</taxon>
        <taxon>Pseudomonadota</taxon>
        <taxon>Gammaproteobacteria</taxon>
        <taxon>Legionellales</taxon>
        <taxon>Legionellaceae</taxon>
        <taxon>Legionella</taxon>
    </lineage>
</organism>
<keyword evidence="3" id="KW-1185">Reference proteome</keyword>
<dbReference type="AlphaFoldDB" id="A0A378LAE1"/>
<dbReference type="Proteomes" id="UP000255110">
    <property type="component" value="Unassembled WGS sequence"/>
</dbReference>
<evidence type="ECO:0000313" key="2">
    <source>
        <dbReference type="EMBL" id="STY24015.1"/>
    </source>
</evidence>
<sequence length="273" mass="31413">MISTSEESNASGFVDNEKIAILSLRPKQLLMSYVRNIAKQVLHESDSLLGKILDNDYLEEHAVPVCTGLYETNTDLEDFLQNNSDVLVNLMLTSWMWPLNKWGFDTKDKGTAQSLMAIEYRPFVYMASRNTQNPLKLAVTYANPTRELAEDLARNLDNRADNEALESLRFKVRYGIAIISDNIDREQYRNPVDYCGALANPLSYLKPLSDCMMKELLLFFYGTEEKLPAPTDMGHINKWFNLTTNQGLYMLTKPWMASRYRRTVNLSDDNNFF</sequence>
<reference evidence="2 4" key="2">
    <citation type="submission" date="2018-06" db="EMBL/GenBank/DDBJ databases">
        <authorList>
            <consortium name="Pathogen Informatics"/>
            <person name="Doyle S."/>
        </authorList>
    </citation>
    <scope>NUCLEOTIDE SEQUENCE [LARGE SCALE GENOMIC DNA]</scope>
    <source>
        <strain evidence="2 4">NCTC11991</strain>
    </source>
</reference>
<dbReference type="EMBL" id="LNYZ01000042">
    <property type="protein sequence ID" value="KTD70281.1"/>
    <property type="molecule type" value="Genomic_DNA"/>
</dbReference>
<dbReference type="EMBL" id="UGOY01000001">
    <property type="protein sequence ID" value="STY24015.1"/>
    <property type="molecule type" value="Genomic_DNA"/>
</dbReference>
<evidence type="ECO:0000313" key="4">
    <source>
        <dbReference type="Proteomes" id="UP000255110"/>
    </source>
</evidence>
<dbReference type="Proteomes" id="UP000054820">
    <property type="component" value="Unassembled WGS sequence"/>
</dbReference>
<reference evidence="1 3" key="1">
    <citation type="submission" date="2015-11" db="EMBL/GenBank/DDBJ databases">
        <title>Genomic analysis of 38 Legionella species identifies large and diverse effector repertoires.</title>
        <authorList>
            <person name="Burstein D."/>
            <person name="Amaro F."/>
            <person name="Zusman T."/>
            <person name="Lifshitz Z."/>
            <person name="Cohen O."/>
            <person name="Gilbert J.A."/>
            <person name="Pupko T."/>
            <person name="Shuman H.A."/>
            <person name="Segal G."/>
        </authorList>
    </citation>
    <scope>NUCLEOTIDE SEQUENCE [LARGE SCALE GENOMIC DNA]</scope>
    <source>
        <strain evidence="1 3">SC-18-C9</strain>
    </source>
</reference>
<accession>A0A378LAE1</accession>
<dbReference type="RefSeq" id="WP_058478718.1">
    <property type="nucleotide sequence ID" value="NZ_CAAAIO010000009.1"/>
</dbReference>